<name>A0A418YND2_9SPHN</name>
<dbReference type="Gene3D" id="3.40.630.30">
    <property type="match status" value="1"/>
</dbReference>
<keyword evidence="2" id="KW-0808">Transferase</keyword>
<dbReference type="Pfam" id="PF14542">
    <property type="entry name" value="Acetyltransf_CG"/>
    <property type="match status" value="1"/>
</dbReference>
<dbReference type="EMBL" id="QVRA01000023">
    <property type="protein sequence ID" value="RJG52703.1"/>
    <property type="molecule type" value="Genomic_DNA"/>
</dbReference>
<dbReference type="Proteomes" id="UP000283469">
    <property type="component" value="Unassembled WGS sequence"/>
</dbReference>
<gene>
    <name evidence="2" type="ORF">D0Z70_19230</name>
</gene>
<keyword evidence="3" id="KW-1185">Reference proteome</keyword>
<accession>A0A418YND2</accession>
<dbReference type="PANTHER" id="PTHR31435">
    <property type="entry name" value="PROTEIN NATD1"/>
    <property type="match status" value="1"/>
</dbReference>
<proteinExistence type="predicted"/>
<dbReference type="InterPro" id="IPR045057">
    <property type="entry name" value="Gcn5-rel_NAT"/>
</dbReference>
<evidence type="ECO:0000313" key="3">
    <source>
        <dbReference type="Proteomes" id="UP000283469"/>
    </source>
</evidence>
<comment type="caution">
    <text evidence="2">The sequence shown here is derived from an EMBL/GenBank/DDBJ whole genome shotgun (WGS) entry which is preliminary data.</text>
</comment>
<dbReference type="OrthoDB" id="9800945at2"/>
<protein>
    <submittedName>
        <fullName evidence="2">N-acetyltransferase</fullName>
    </submittedName>
</protein>
<organism evidence="2 3">
    <name type="scientific">Sphingobium terrigena</name>
    <dbReference type="NCBI Taxonomy" id="2304063"/>
    <lineage>
        <taxon>Bacteria</taxon>
        <taxon>Pseudomonadati</taxon>
        <taxon>Pseudomonadota</taxon>
        <taxon>Alphaproteobacteria</taxon>
        <taxon>Sphingomonadales</taxon>
        <taxon>Sphingomonadaceae</taxon>
        <taxon>Sphingobium</taxon>
    </lineage>
</organism>
<evidence type="ECO:0000259" key="1">
    <source>
        <dbReference type="PROSITE" id="PS51729"/>
    </source>
</evidence>
<dbReference type="InterPro" id="IPR031165">
    <property type="entry name" value="GNAT_YJDJ"/>
</dbReference>
<sequence>MAETQDVRDNEGESRYELKVDGGTAIAAYERRDGALIFTHTQVPEALEGQGIASKLIAGALADVREKGLKVVPLCEFVAGYFDRHPEEQDLLALDAPG</sequence>
<dbReference type="InterPro" id="IPR016181">
    <property type="entry name" value="Acyl_CoA_acyltransferase"/>
</dbReference>
<feature type="domain" description="N-acetyltransferase" evidence="1">
    <location>
        <begin position="8"/>
        <end position="93"/>
    </location>
</feature>
<dbReference type="PROSITE" id="PS51729">
    <property type="entry name" value="GNAT_YJDJ"/>
    <property type="match status" value="1"/>
</dbReference>
<dbReference type="PANTHER" id="PTHR31435:SF10">
    <property type="entry name" value="BSR4717 PROTEIN"/>
    <property type="match status" value="1"/>
</dbReference>
<dbReference type="SUPFAM" id="SSF55729">
    <property type="entry name" value="Acyl-CoA N-acyltransferases (Nat)"/>
    <property type="match status" value="1"/>
</dbReference>
<dbReference type="AlphaFoldDB" id="A0A418YND2"/>
<evidence type="ECO:0000313" key="2">
    <source>
        <dbReference type="EMBL" id="RJG52703.1"/>
    </source>
</evidence>
<dbReference type="RefSeq" id="WP_119749259.1">
    <property type="nucleotide sequence ID" value="NZ_QVRA01000023.1"/>
</dbReference>
<dbReference type="GO" id="GO:0016740">
    <property type="term" value="F:transferase activity"/>
    <property type="evidence" value="ECO:0007669"/>
    <property type="project" value="UniProtKB-KW"/>
</dbReference>
<reference evidence="2 3" key="1">
    <citation type="submission" date="2018-08" db="EMBL/GenBank/DDBJ databases">
        <title>Sphingobium sp. EO9.</title>
        <authorList>
            <person name="Park Y."/>
            <person name="Kim K.H."/>
            <person name="Jeon C.O."/>
        </authorList>
    </citation>
    <scope>NUCLEOTIDE SEQUENCE [LARGE SCALE GENOMIC DNA]</scope>
    <source>
        <strain evidence="2 3">EO9</strain>
    </source>
</reference>